<dbReference type="GO" id="GO:0043811">
    <property type="term" value="F:phosphate:acyl-[acyl carrier protein] acyltransferase activity"/>
    <property type="evidence" value="ECO:0007669"/>
    <property type="project" value="UniProtKB-UniRule"/>
</dbReference>
<proteinExistence type="inferred from homology"/>
<keyword evidence="12" id="KW-1185">Reference proteome</keyword>
<dbReference type="PANTHER" id="PTHR30100">
    <property type="entry name" value="FATTY ACID/PHOSPHOLIPID SYNTHESIS PROTEIN PLSX"/>
    <property type="match status" value="1"/>
</dbReference>
<evidence type="ECO:0000313" key="12">
    <source>
        <dbReference type="Proteomes" id="UP000196027"/>
    </source>
</evidence>
<name>A0A1Y0I7W1_9GAMM</name>
<evidence type="ECO:0000256" key="6">
    <source>
        <dbReference type="ARBA" id="ARBA00023209"/>
    </source>
</evidence>
<dbReference type="EMBL" id="CP021425">
    <property type="protein sequence ID" value="ARU56289.1"/>
    <property type="molecule type" value="Genomic_DNA"/>
</dbReference>
<keyword evidence="6 10" id="KW-0594">Phospholipid biosynthesis</keyword>
<comment type="catalytic activity">
    <reaction evidence="1 10">
        <text>a fatty acyl-[ACP] + phosphate = an acyl phosphate + holo-[ACP]</text>
        <dbReference type="Rhea" id="RHEA:42292"/>
        <dbReference type="Rhea" id="RHEA-COMP:9685"/>
        <dbReference type="Rhea" id="RHEA-COMP:14125"/>
        <dbReference type="ChEBI" id="CHEBI:43474"/>
        <dbReference type="ChEBI" id="CHEBI:59918"/>
        <dbReference type="ChEBI" id="CHEBI:64479"/>
        <dbReference type="ChEBI" id="CHEBI:138651"/>
        <dbReference type="EC" id="2.3.1.274"/>
    </reaction>
</comment>
<dbReference type="OrthoDB" id="9806408at2"/>
<evidence type="ECO:0000256" key="2">
    <source>
        <dbReference type="ARBA" id="ARBA00022490"/>
    </source>
</evidence>
<keyword evidence="4 10" id="KW-0808">Transferase</keyword>
<dbReference type="InterPro" id="IPR003664">
    <property type="entry name" value="FA_synthesis"/>
</dbReference>
<evidence type="ECO:0000256" key="9">
    <source>
        <dbReference type="ARBA" id="ARBA00046608"/>
    </source>
</evidence>
<keyword evidence="3 10" id="KW-0444">Lipid biosynthesis</keyword>
<dbReference type="Pfam" id="PF02504">
    <property type="entry name" value="FA_synthesis"/>
    <property type="match status" value="1"/>
</dbReference>
<evidence type="ECO:0000256" key="3">
    <source>
        <dbReference type="ARBA" id="ARBA00022516"/>
    </source>
</evidence>
<dbReference type="Gene3D" id="3.40.718.10">
    <property type="entry name" value="Isopropylmalate Dehydrogenase"/>
    <property type="match status" value="1"/>
</dbReference>
<dbReference type="SUPFAM" id="SSF53659">
    <property type="entry name" value="Isocitrate/Isopropylmalate dehydrogenase-like"/>
    <property type="match status" value="1"/>
</dbReference>
<dbReference type="PANTHER" id="PTHR30100:SF1">
    <property type="entry name" value="PHOSPHATE ACYLTRANSFERASE"/>
    <property type="match status" value="1"/>
</dbReference>
<evidence type="ECO:0000256" key="5">
    <source>
        <dbReference type="ARBA" id="ARBA00023098"/>
    </source>
</evidence>
<dbReference type="HAMAP" id="MF_00019">
    <property type="entry name" value="PlsX"/>
    <property type="match status" value="1"/>
</dbReference>
<evidence type="ECO:0000256" key="4">
    <source>
        <dbReference type="ARBA" id="ARBA00022679"/>
    </source>
</evidence>
<dbReference type="KEGG" id="ome:OLMES_2222"/>
<dbReference type="GO" id="GO:0006633">
    <property type="term" value="P:fatty acid biosynthetic process"/>
    <property type="evidence" value="ECO:0007669"/>
    <property type="project" value="UniProtKB-UniRule"/>
</dbReference>
<evidence type="ECO:0000256" key="7">
    <source>
        <dbReference type="ARBA" id="ARBA00023264"/>
    </source>
</evidence>
<dbReference type="Proteomes" id="UP000196027">
    <property type="component" value="Chromosome"/>
</dbReference>
<accession>A0A1Y0I7W1</accession>
<comment type="subcellular location">
    <subcellularLocation>
        <location evidence="10">Cytoplasm</location>
    </subcellularLocation>
    <text evidence="10">Associated with the membrane possibly through PlsY.</text>
</comment>
<dbReference type="NCBIfam" id="TIGR00182">
    <property type="entry name" value="plsX"/>
    <property type="match status" value="1"/>
</dbReference>
<gene>
    <name evidence="10" type="primary">plsX</name>
    <name evidence="11" type="ORF">OLMES_2222</name>
</gene>
<dbReference type="AlphaFoldDB" id="A0A1Y0I7W1"/>
<comment type="subunit">
    <text evidence="9 10">Homodimer. Probably interacts with PlsY.</text>
</comment>
<keyword evidence="2 10" id="KW-0963">Cytoplasm</keyword>
<dbReference type="GO" id="GO:0008654">
    <property type="term" value="P:phospholipid biosynthetic process"/>
    <property type="evidence" value="ECO:0007669"/>
    <property type="project" value="UniProtKB-KW"/>
</dbReference>
<organism evidence="11 12">
    <name type="scientific">Oleiphilus messinensis</name>
    <dbReference type="NCBI Taxonomy" id="141451"/>
    <lineage>
        <taxon>Bacteria</taxon>
        <taxon>Pseudomonadati</taxon>
        <taxon>Pseudomonadota</taxon>
        <taxon>Gammaproteobacteria</taxon>
        <taxon>Oceanospirillales</taxon>
        <taxon>Oleiphilaceae</taxon>
        <taxon>Oleiphilus</taxon>
    </lineage>
</organism>
<dbReference type="EC" id="2.3.1.274" evidence="8 10"/>
<keyword evidence="7 10" id="KW-1208">Phospholipid metabolism</keyword>
<dbReference type="UniPathway" id="UPA00085"/>
<reference evidence="11 12" key="1">
    <citation type="submission" date="2017-05" db="EMBL/GenBank/DDBJ databases">
        <title>Genomic insights into alkan degradation activity of Oleiphilus messinensis.</title>
        <authorList>
            <person name="Kozyavkin S.A."/>
            <person name="Slesarev A.I."/>
            <person name="Golyshin P.N."/>
            <person name="Korzhenkov A."/>
            <person name="Golyshina O.N."/>
            <person name="Toshchakov S.V."/>
        </authorList>
    </citation>
    <scope>NUCLEOTIDE SEQUENCE [LARGE SCALE GENOMIC DNA]</scope>
    <source>
        <strain evidence="11 12">ME102</strain>
    </source>
</reference>
<comment type="pathway">
    <text evidence="10">Lipid metabolism; phospholipid metabolism.</text>
</comment>
<evidence type="ECO:0000256" key="1">
    <source>
        <dbReference type="ARBA" id="ARBA00001232"/>
    </source>
</evidence>
<dbReference type="PIRSF" id="PIRSF002465">
    <property type="entry name" value="Phsphlp_syn_PlsX"/>
    <property type="match status" value="1"/>
</dbReference>
<evidence type="ECO:0000256" key="10">
    <source>
        <dbReference type="HAMAP-Rule" id="MF_00019"/>
    </source>
</evidence>
<sequence length="338" mass="36423">MAENITLALDAMSGDLGAKVVVEAASKVLKKDKALSVILVGNQNQLGALLLSLPSSLRDRVALAHADSVVSMSDKPAVVLRRKQDSSMSVALKLVRDRAAHGCVSAGNTGALMVLSRSIVRMLPGIERPAICKYIDASHHPFLFLDLGANLVCSGEQLYQYGVMGGLMAKLAMDVCEPRIALLNVGSEDIKGPEQVKLAATMLSDNKDLSYVGYVEGHELFFGKADVVVCDGFVGNIALKTAEGVLQLVRYKVDDFLHQHRFLKFLAYVLKPWVQPMLSRLNPESLNGASLLGLNGVVVKSHGAAGVFAFRKAIEQAALEVRAGVPQKINEHLDQWLI</sequence>
<evidence type="ECO:0000313" key="11">
    <source>
        <dbReference type="EMBL" id="ARU56289.1"/>
    </source>
</evidence>
<evidence type="ECO:0000256" key="8">
    <source>
        <dbReference type="ARBA" id="ARBA00024069"/>
    </source>
</evidence>
<keyword evidence="5 10" id="KW-0443">Lipid metabolism</keyword>
<dbReference type="GO" id="GO:0005737">
    <property type="term" value="C:cytoplasm"/>
    <property type="evidence" value="ECO:0007669"/>
    <property type="project" value="UniProtKB-SubCell"/>
</dbReference>
<comment type="function">
    <text evidence="10">Catalyzes the reversible formation of acyl-phosphate (acyl-PO(4)) from acyl-[acyl-carrier-protein] (acyl-ACP). This enzyme utilizes acyl-ACP as fatty acyl donor, but not acyl-CoA.</text>
</comment>
<comment type="similarity">
    <text evidence="10">Belongs to the PlsX family.</text>
</comment>
<dbReference type="RefSeq" id="WP_087461295.1">
    <property type="nucleotide sequence ID" value="NZ_CP021425.1"/>
</dbReference>
<dbReference type="InterPro" id="IPR012281">
    <property type="entry name" value="Phospholipid_synth_PlsX-like"/>
</dbReference>
<protein>
    <recommendedName>
        <fullName evidence="8 10">Phosphate acyltransferase</fullName>
        <ecNumber evidence="8 10">2.3.1.274</ecNumber>
    </recommendedName>
    <alternativeName>
        <fullName evidence="10">Acyl-ACP phosphotransacylase</fullName>
    </alternativeName>
    <alternativeName>
        <fullName evidence="10">Acyl-[acyl-carrier-protein]--phosphate acyltransferase</fullName>
    </alternativeName>
    <alternativeName>
        <fullName evidence="10">Phosphate-acyl-ACP acyltransferase</fullName>
    </alternativeName>
</protein>